<feature type="coiled-coil region" evidence="1">
    <location>
        <begin position="290"/>
        <end position="324"/>
    </location>
</feature>
<dbReference type="AlphaFoldDB" id="A0AA40KLI3"/>
<gene>
    <name evidence="3" type="ORF">K0M31_020475</name>
</gene>
<accession>A0AA40KLI3</accession>
<evidence type="ECO:0000313" key="4">
    <source>
        <dbReference type="Proteomes" id="UP001177670"/>
    </source>
</evidence>
<name>A0AA40KLI3_9HYME</name>
<evidence type="ECO:0000256" key="1">
    <source>
        <dbReference type="SAM" id="Coils"/>
    </source>
</evidence>
<keyword evidence="1" id="KW-0175">Coiled coil</keyword>
<feature type="coiled-coil region" evidence="1">
    <location>
        <begin position="149"/>
        <end position="260"/>
    </location>
</feature>
<proteinExistence type="predicted"/>
<feature type="region of interest" description="Disordered" evidence="2">
    <location>
        <begin position="420"/>
        <end position="482"/>
    </location>
</feature>
<reference evidence="3" key="1">
    <citation type="submission" date="2021-10" db="EMBL/GenBank/DDBJ databases">
        <title>Melipona bicolor Genome sequencing and assembly.</title>
        <authorList>
            <person name="Araujo N.S."/>
            <person name="Arias M.C."/>
        </authorList>
    </citation>
    <scope>NUCLEOTIDE SEQUENCE</scope>
    <source>
        <strain evidence="3">USP_2M_L1-L4_2017</strain>
        <tissue evidence="3">Whole body</tissue>
    </source>
</reference>
<protein>
    <recommendedName>
        <fullName evidence="5">Protein Spindly</fullName>
    </recommendedName>
</protein>
<evidence type="ECO:0000256" key="2">
    <source>
        <dbReference type="SAM" id="MobiDB-lite"/>
    </source>
</evidence>
<evidence type="ECO:0008006" key="5">
    <source>
        <dbReference type="Google" id="ProtNLM"/>
    </source>
</evidence>
<dbReference type="EMBL" id="JAHYIQ010000017">
    <property type="protein sequence ID" value="KAK1124573.1"/>
    <property type="molecule type" value="Genomic_DNA"/>
</dbReference>
<feature type="compositionally biased region" description="Basic and acidic residues" evidence="2">
    <location>
        <begin position="449"/>
        <end position="477"/>
    </location>
</feature>
<feature type="compositionally biased region" description="Polar residues" evidence="2">
    <location>
        <begin position="430"/>
        <end position="447"/>
    </location>
</feature>
<sequence length="547" mass="63833">MATGDSTNEKYNEEYIEDPGTLDQDRSYNLLKVEHEKCKQEIYDLKRKLELNEAMLRDVNEANESLERLLNQRISENEQLTCQVKEKHRTLVKEYENTISNLETKSAQQTREIEELRQRATDQCATDQCVTVNRQSGNISFDTDDISLKNRIDELLSIQQEERKKYERAEQSIAELKSRCEHYERYIQGIKNQLDEKDQTLEEIRAELALKRSEVESLRTDPTRESCKGNSIFAEVEDRRQNVVNKMNALREKYVELKHTCKSQITEIKSLRTERAAILGKLENDAHYTLTENEELIQKYKSRISNLENKLKSEIKRNSEFDSKQSNCSDASFRYFESLLDSKRKETVELRTTVEDLHTKLLLQEETKANITKQLHYWRYKASSLEDQIHAVEAKLKSSAANDAEHKVLKELKDPTYKYNIDTTTDEKQYTPNQRSRNSVESSQNYSLEIEHTDSSIKNSDRCKAYRQQRTDNKENSNHSSGTAELEIIKSCKFQCNQTTVKNEDKLLAKFPHSTKNATTTRESKSFPGAAEYEYPVIYIPADLNDE</sequence>
<comment type="caution">
    <text evidence="3">The sequence shown here is derived from an EMBL/GenBank/DDBJ whole genome shotgun (WGS) entry which is preliminary data.</text>
</comment>
<dbReference type="Proteomes" id="UP001177670">
    <property type="component" value="Unassembled WGS sequence"/>
</dbReference>
<evidence type="ECO:0000313" key="3">
    <source>
        <dbReference type="EMBL" id="KAK1124573.1"/>
    </source>
</evidence>
<organism evidence="3 4">
    <name type="scientific">Melipona bicolor</name>
    <dbReference type="NCBI Taxonomy" id="60889"/>
    <lineage>
        <taxon>Eukaryota</taxon>
        <taxon>Metazoa</taxon>
        <taxon>Ecdysozoa</taxon>
        <taxon>Arthropoda</taxon>
        <taxon>Hexapoda</taxon>
        <taxon>Insecta</taxon>
        <taxon>Pterygota</taxon>
        <taxon>Neoptera</taxon>
        <taxon>Endopterygota</taxon>
        <taxon>Hymenoptera</taxon>
        <taxon>Apocrita</taxon>
        <taxon>Aculeata</taxon>
        <taxon>Apoidea</taxon>
        <taxon>Anthophila</taxon>
        <taxon>Apidae</taxon>
        <taxon>Melipona</taxon>
    </lineage>
</organism>
<feature type="coiled-coil region" evidence="1">
    <location>
        <begin position="49"/>
        <end position="119"/>
    </location>
</feature>
<keyword evidence="4" id="KW-1185">Reference proteome</keyword>
<feature type="region of interest" description="Disordered" evidence="2">
    <location>
        <begin position="1"/>
        <end position="21"/>
    </location>
</feature>